<evidence type="ECO:0000313" key="6">
    <source>
        <dbReference type="EMBL" id="GLQ35844.1"/>
    </source>
</evidence>
<evidence type="ECO:0000259" key="5">
    <source>
        <dbReference type="PROSITE" id="PS50977"/>
    </source>
</evidence>
<protein>
    <submittedName>
        <fullName evidence="6">TetR family transcriptional regulator</fullName>
    </submittedName>
</protein>
<keyword evidence="7" id="KW-1185">Reference proteome</keyword>
<keyword evidence="1" id="KW-0805">Transcription regulation</keyword>
<dbReference type="InterPro" id="IPR036271">
    <property type="entry name" value="Tet_transcr_reg_TetR-rel_C_sf"/>
</dbReference>
<dbReference type="SUPFAM" id="SSF46689">
    <property type="entry name" value="Homeodomain-like"/>
    <property type="match status" value="1"/>
</dbReference>
<feature type="domain" description="HTH tetR-type" evidence="5">
    <location>
        <begin position="9"/>
        <end position="69"/>
    </location>
</feature>
<gene>
    <name evidence="6" type="ORF">GCM10007939_21280</name>
</gene>
<sequence>MNIREERRRVLREKLIDIAEAKIAADGLASVSARYLSGEAGCALGAIYNIFDDLNELFLAVNLRGFQRMAEYVQGAVDVHAGGCEQLNVMGQAYLQYALDNTQSWRALFEVDLPEGQDIPEYYQASLLGLLSFIKDPVRLIYPCRADEEIALIANTIFSSIHGIVQLGVQRRVSVLDQEHLVQMISFITFQLRDAA</sequence>
<dbReference type="InterPro" id="IPR009057">
    <property type="entry name" value="Homeodomain-like_sf"/>
</dbReference>
<dbReference type="Pfam" id="PF13305">
    <property type="entry name" value="TetR_C_33"/>
    <property type="match status" value="1"/>
</dbReference>
<name>A0ABQ5VX11_9RHOB</name>
<keyword evidence="2 4" id="KW-0238">DNA-binding</keyword>
<organism evidence="6 7">
    <name type="scientific">Amylibacter marinus</name>
    <dbReference type="NCBI Taxonomy" id="1475483"/>
    <lineage>
        <taxon>Bacteria</taxon>
        <taxon>Pseudomonadati</taxon>
        <taxon>Pseudomonadota</taxon>
        <taxon>Alphaproteobacteria</taxon>
        <taxon>Rhodobacterales</taxon>
        <taxon>Paracoccaceae</taxon>
        <taxon>Amylibacter</taxon>
    </lineage>
</organism>
<dbReference type="Proteomes" id="UP001156694">
    <property type="component" value="Unassembled WGS sequence"/>
</dbReference>
<keyword evidence="3" id="KW-0804">Transcription</keyword>
<comment type="caution">
    <text evidence="6">The sequence shown here is derived from an EMBL/GenBank/DDBJ whole genome shotgun (WGS) entry which is preliminary data.</text>
</comment>
<dbReference type="PROSITE" id="PS50977">
    <property type="entry name" value="HTH_TETR_2"/>
    <property type="match status" value="1"/>
</dbReference>
<dbReference type="InterPro" id="IPR001647">
    <property type="entry name" value="HTH_TetR"/>
</dbReference>
<accession>A0ABQ5VX11</accession>
<evidence type="ECO:0000313" key="7">
    <source>
        <dbReference type="Proteomes" id="UP001156694"/>
    </source>
</evidence>
<proteinExistence type="predicted"/>
<evidence type="ECO:0000256" key="3">
    <source>
        <dbReference type="ARBA" id="ARBA00023163"/>
    </source>
</evidence>
<dbReference type="RefSeq" id="WP_284378882.1">
    <property type="nucleotide sequence ID" value="NZ_BSNN01000006.1"/>
</dbReference>
<evidence type="ECO:0000256" key="2">
    <source>
        <dbReference type="ARBA" id="ARBA00023125"/>
    </source>
</evidence>
<dbReference type="Gene3D" id="1.10.357.10">
    <property type="entry name" value="Tetracycline Repressor, domain 2"/>
    <property type="match status" value="1"/>
</dbReference>
<reference evidence="7" key="1">
    <citation type="journal article" date="2019" name="Int. J. Syst. Evol. Microbiol.">
        <title>The Global Catalogue of Microorganisms (GCM) 10K type strain sequencing project: providing services to taxonomists for standard genome sequencing and annotation.</title>
        <authorList>
            <consortium name="The Broad Institute Genomics Platform"/>
            <consortium name="The Broad Institute Genome Sequencing Center for Infectious Disease"/>
            <person name="Wu L."/>
            <person name="Ma J."/>
        </authorList>
    </citation>
    <scope>NUCLEOTIDE SEQUENCE [LARGE SCALE GENOMIC DNA]</scope>
    <source>
        <strain evidence="7">NBRC 110140</strain>
    </source>
</reference>
<evidence type="ECO:0000256" key="1">
    <source>
        <dbReference type="ARBA" id="ARBA00023015"/>
    </source>
</evidence>
<feature type="DNA-binding region" description="H-T-H motif" evidence="4">
    <location>
        <begin position="32"/>
        <end position="51"/>
    </location>
</feature>
<dbReference type="SUPFAM" id="SSF48498">
    <property type="entry name" value="Tetracyclin repressor-like, C-terminal domain"/>
    <property type="match status" value="1"/>
</dbReference>
<dbReference type="InterPro" id="IPR025996">
    <property type="entry name" value="MT1864/Rv1816-like_C"/>
</dbReference>
<evidence type="ECO:0000256" key="4">
    <source>
        <dbReference type="PROSITE-ProRule" id="PRU00335"/>
    </source>
</evidence>
<dbReference type="EMBL" id="BSNN01000006">
    <property type="protein sequence ID" value="GLQ35844.1"/>
    <property type="molecule type" value="Genomic_DNA"/>
</dbReference>